<evidence type="ECO:0000313" key="8">
    <source>
        <dbReference type="Proteomes" id="UP000184476"/>
    </source>
</evidence>
<keyword evidence="8" id="KW-1185">Reference proteome</keyword>
<dbReference type="Gene3D" id="3.40.710.10">
    <property type="entry name" value="DD-peptidase/beta-lactamase superfamily"/>
    <property type="match status" value="1"/>
</dbReference>
<dbReference type="InterPro" id="IPR050515">
    <property type="entry name" value="Beta-lactam/transpept"/>
</dbReference>
<feature type="transmembrane region" description="Helical" evidence="4">
    <location>
        <begin position="12"/>
        <end position="32"/>
    </location>
</feature>
<dbReference type="GO" id="GO:0008658">
    <property type="term" value="F:penicillin binding"/>
    <property type="evidence" value="ECO:0007669"/>
    <property type="project" value="InterPro"/>
</dbReference>
<dbReference type="GO" id="GO:0005886">
    <property type="term" value="C:plasma membrane"/>
    <property type="evidence" value="ECO:0007669"/>
    <property type="project" value="TreeGrafter"/>
</dbReference>
<dbReference type="AlphaFoldDB" id="A0A1M4V019"/>
<dbReference type="Pfam" id="PF03717">
    <property type="entry name" value="PBP_dimer"/>
    <property type="match status" value="1"/>
</dbReference>
<evidence type="ECO:0000256" key="4">
    <source>
        <dbReference type="SAM" id="Phobius"/>
    </source>
</evidence>
<organism evidence="7 8">
    <name type="scientific">Seinonella peptonophila</name>
    <dbReference type="NCBI Taxonomy" id="112248"/>
    <lineage>
        <taxon>Bacteria</taxon>
        <taxon>Bacillati</taxon>
        <taxon>Bacillota</taxon>
        <taxon>Bacilli</taxon>
        <taxon>Bacillales</taxon>
        <taxon>Thermoactinomycetaceae</taxon>
        <taxon>Seinonella</taxon>
    </lineage>
</organism>
<comment type="similarity">
    <text evidence="2">Belongs to the transpeptidase family.</text>
</comment>
<dbReference type="EMBL" id="FQVL01000002">
    <property type="protein sequence ID" value="SHE62259.1"/>
    <property type="molecule type" value="Genomic_DNA"/>
</dbReference>
<dbReference type="InterPro" id="IPR005311">
    <property type="entry name" value="PBP_dimer"/>
</dbReference>
<dbReference type="Pfam" id="PF00905">
    <property type="entry name" value="Transpeptidase"/>
    <property type="match status" value="1"/>
</dbReference>
<dbReference type="PANTHER" id="PTHR30627:SF26">
    <property type="entry name" value="PENICILLIN-BINDING PROTEIN 2B"/>
    <property type="match status" value="1"/>
</dbReference>
<dbReference type="PANTHER" id="PTHR30627">
    <property type="entry name" value="PEPTIDOGLYCAN D,D-TRANSPEPTIDASE"/>
    <property type="match status" value="1"/>
</dbReference>
<name>A0A1M4V019_9BACL</name>
<dbReference type="InterPro" id="IPR001460">
    <property type="entry name" value="PCN-bd_Tpept"/>
</dbReference>
<keyword evidence="4" id="KW-0812">Transmembrane</keyword>
<feature type="domain" description="Penicillin-binding protein dimerisation" evidence="6">
    <location>
        <begin position="56"/>
        <end position="213"/>
    </location>
</feature>
<evidence type="ECO:0000259" key="5">
    <source>
        <dbReference type="Pfam" id="PF00905"/>
    </source>
</evidence>
<comment type="subcellular location">
    <subcellularLocation>
        <location evidence="1">Membrane</location>
    </subcellularLocation>
</comment>
<evidence type="ECO:0000259" key="6">
    <source>
        <dbReference type="Pfam" id="PF03717"/>
    </source>
</evidence>
<dbReference type="RefSeq" id="WP_073153216.1">
    <property type="nucleotide sequence ID" value="NZ_FQVL01000002.1"/>
</dbReference>
<evidence type="ECO:0000313" key="7">
    <source>
        <dbReference type="EMBL" id="SHE62259.1"/>
    </source>
</evidence>
<keyword evidence="4" id="KW-1133">Transmembrane helix</keyword>
<dbReference type="Gene3D" id="3.30.450.330">
    <property type="match status" value="1"/>
</dbReference>
<dbReference type="Gene3D" id="3.90.1310.10">
    <property type="entry name" value="Penicillin-binding protein 2a (Domain 2)"/>
    <property type="match status" value="1"/>
</dbReference>
<gene>
    <name evidence="7" type="ORF">SAMN05444392_102103</name>
</gene>
<accession>A0A1M4V019</accession>
<sequence>MGSLTRKSKERTLIIGLIATLILSALILRLFWLQTVNSDELSIQAQKNWIKEQVLRPKRGSIYDRTHQYHLAWETDAFVFGAELSQVKDQKKTAQQLASLLGVSKQQILDKLNQKRSKSQKSIEFRFPGKYKYNKDVYQRFTKLKEQNDALTGIYAFPTKKRQYGGNQAAHVLGFLNTDDQPIGGIEAFYDKLLRGESGEVKFKKTKDGTMIEDDPQKFRPPIQGKDMVLTLDTRIQNQVESELSEAMKTYQAKGGTAIVADPKTGEILAMASYPTFNSNQISDTYNTAKNGHNMAVESQFEPGSTFKIVTLAAAIEEKLFHPNATFQSGSIQIEDRIIRDWKPSGWGTITFREGVELSSNVAFIKLGQLLGRDRLIQYIDKFGFGDITQRTGRKTGIDLPAEASGYYFNGQLYPTELASVSFGQGLSVTPIQQVMAVCAIANGGTLYEPHLLKEVWDQESKKKLKTIQPSGKRILNPDTTKKVRELLRDVVKQGTGIEADLPGYQVAGKTGTAQKPDPNGHGYLDNKYVVSFVGFAPADKPDVVVYIALDEPSIVGGEATGGSVAAPLASKILKKSLQVHEVDKNLLESLNVK</sequence>
<dbReference type="SUPFAM" id="SSF56601">
    <property type="entry name" value="beta-lactamase/transpeptidase-like"/>
    <property type="match status" value="1"/>
</dbReference>
<dbReference type="SUPFAM" id="SSF56519">
    <property type="entry name" value="Penicillin binding protein dimerisation domain"/>
    <property type="match status" value="1"/>
</dbReference>
<evidence type="ECO:0000256" key="3">
    <source>
        <dbReference type="ARBA" id="ARBA00023136"/>
    </source>
</evidence>
<proteinExistence type="inferred from homology"/>
<feature type="domain" description="Penicillin-binding protein transpeptidase" evidence="5">
    <location>
        <begin position="256"/>
        <end position="575"/>
    </location>
</feature>
<dbReference type="STRING" id="112248.SAMN05444392_102103"/>
<reference evidence="7 8" key="1">
    <citation type="submission" date="2016-11" db="EMBL/GenBank/DDBJ databases">
        <authorList>
            <person name="Jaros S."/>
            <person name="Januszkiewicz K."/>
            <person name="Wedrychowicz H."/>
        </authorList>
    </citation>
    <scope>NUCLEOTIDE SEQUENCE [LARGE SCALE GENOMIC DNA]</scope>
    <source>
        <strain evidence="7 8">DSM 44666</strain>
    </source>
</reference>
<evidence type="ECO:0000256" key="1">
    <source>
        <dbReference type="ARBA" id="ARBA00004370"/>
    </source>
</evidence>
<evidence type="ECO:0000256" key="2">
    <source>
        <dbReference type="ARBA" id="ARBA00007171"/>
    </source>
</evidence>
<dbReference type="InterPro" id="IPR036138">
    <property type="entry name" value="PBP_dimer_sf"/>
</dbReference>
<dbReference type="GO" id="GO:0071555">
    <property type="term" value="P:cell wall organization"/>
    <property type="evidence" value="ECO:0007669"/>
    <property type="project" value="TreeGrafter"/>
</dbReference>
<dbReference type="OrthoDB" id="9804124at2"/>
<protein>
    <submittedName>
        <fullName evidence="7">Stage V sporulation protein D (Sporulation-specific penicillin-binding protein)/penicillin-binding protein 2B</fullName>
    </submittedName>
</protein>
<keyword evidence="3 4" id="KW-0472">Membrane</keyword>
<dbReference type="Proteomes" id="UP000184476">
    <property type="component" value="Unassembled WGS sequence"/>
</dbReference>
<dbReference type="InterPro" id="IPR012338">
    <property type="entry name" value="Beta-lactam/transpept-like"/>
</dbReference>